<dbReference type="AlphaFoldDB" id="A0A3A9ZGK8"/>
<dbReference type="EMBL" id="RBAK01000004">
    <property type="protein sequence ID" value="RKN47493.1"/>
    <property type="molecule type" value="Genomic_DNA"/>
</dbReference>
<evidence type="ECO:0000256" key="4">
    <source>
        <dbReference type="PROSITE-ProRule" id="PRU00335"/>
    </source>
</evidence>
<evidence type="ECO:0000256" key="3">
    <source>
        <dbReference type="ARBA" id="ARBA00023163"/>
    </source>
</evidence>
<dbReference type="PRINTS" id="PR00455">
    <property type="entry name" value="HTHTETR"/>
</dbReference>
<dbReference type="FunFam" id="1.10.10.60:FF:000141">
    <property type="entry name" value="TetR family transcriptional regulator"/>
    <property type="match status" value="1"/>
</dbReference>
<evidence type="ECO:0000256" key="2">
    <source>
        <dbReference type="ARBA" id="ARBA00023125"/>
    </source>
</evidence>
<evidence type="ECO:0000256" key="1">
    <source>
        <dbReference type="ARBA" id="ARBA00023015"/>
    </source>
</evidence>
<dbReference type="InterPro" id="IPR009057">
    <property type="entry name" value="Homeodomain-like_sf"/>
</dbReference>
<evidence type="ECO:0000313" key="6">
    <source>
        <dbReference type="EMBL" id="RKN47493.1"/>
    </source>
</evidence>
<dbReference type="Pfam" id="PF00440">
    <property type="entry name" value="TetR_N"/>
    <property type="match status" value="1"/>
</dbReference>
<evidence type="ECO:0000313" key="7">
    <source>
        <dbReference type="Proteomes" id="UP000281726"/>
    </source>
</evidence>
<feature type="domain" description="HTH tetR-type" evidence="5">
    <location>
        <begin position="17"/>
        <end position="77"/>
    </location>
</feature>
<keyword evidence="2 4" id="KW-0238">DNA-binding</keyword>
<proteinExistence type="predicted"/>
<dbReference type="Gene3D" id="1.10.10.60">
    <property type="entry name" value="Homeodomain-like"/>
    <property type="match status" value="1"/>
</dbReference>
<dbReference type="Gene3D" id="1.10.357.10">
    <property type="entry name" value="Tetracycline Repressor, domain 2"/>
    <property type="match status" value="1"/>
</dbReference>
<keyword evidence="7" id="KW-1185">Reference proteome</keyword>
<name>A0A3A9ZGK8_9ACTN</name>
<accession>A0A3A9ZGK8</accession>
<dbReference type="PROSITE" id="PS50977">
    <property type="entry name" value="HTH_TETR_2"/>
    <property type="match status" value="1"/>
</dbReference>
<dbReference type="Pfam" id="PF17754">
    <property type="entry name" value="TetR_C_14"/>
    <property type="match status" value="1"/>
</dbReference>
<dbReference type="Proteomes" id="UP000281726">
    <property type="component" value="Unassembled WGS sequence"/>
</dbReference>
<gene>
    <name evidence="6" type="ORF">D7223_11935</name>
</gene>
<dbReference type="GO" id="GO:0000976">
    <property type="term" value="F:transcription cis-regulatory region binding"/>
    <property type="evidence" value="ECO:0007669"/>
    <property type="project" value="TreeGrafter"/>
</dbReference>
<dbReference type="InterPro" id="IPR050109">
    <property type="entry name" value="HTH-type_TetR-like_transc_reg"/>
</dbReference>
<dbReference type="PANTHER" id="PTHR30055:SF234">
    <property type="entry name" value="HTH-TYPE TRANSCRIPTIONAL REGULATOR BETI"/>
    <property type="match status" value="1"/>
</dbReference>
<dbReference type="InterPro" id="IPR041347">
    <property type="entry name" value="MftR_C"/>
</dbReference>
<dbReference type="InterPro" id="IPR001647">
    <property type="entry name" value="HTH_TetR"/>
</dbReference>
<comment type="caution">
    <text evidence="6">The sequence shown here is derived from an EMBL/GenBank/DDBJ whole genome shotgun (WGS) entry which is preliminary data.</text>
</comment>
<organism evidence="6 7">
    <name type="scientific">Micromonospora endolithica</name>
    <dbReference type="NCBI Taxonomy" id="230091"/>
    <lineage>
        <taxon>Bacteria</taxon>
        <taxon>Bacillati</taxon>
        <taxon>Actinomycetota</taxon>
        <taxon>Actinomycetes</taxon>
        <taxon>Micromonosporales</taxon>
        <taxon>Micromonosporaceae</taxon>
        <taxon>Micromonospora</taxon>
    </lineage>
</organism>
<protein>
    <submittedName>
        <fullName evidence="6">TetR family transcriptional regulator</fullName>
    </submittedName>
</protein>
<dbReference type="InterPro" id="IPR023772">
    <property type="entry name" value="DNA-bd_HTH_TetR-type_CS"/>
</dbReference>
<reference evidence="6 7" key="1">
    <citation type="journal article" date="2004" name="Syst. Appl. Microbiol.">
        <title>Cryptoendolithic actinomycetes from antarctic sandstone rock samples: Micromonospora endolithica sp. nov. and two isolates related to Micromonospora coerulea Jensen 1932.</title>
        <authorList>
            <person name="Hirsch P."/>
            <person name="Mevs U."/>
            <person name="Kroppenstedt R.M."/>
            <person name="Schumann P."/>
            <person name="Stackebrandt E."/>
        </authorList>
    </citation>
    <scope>NUCLEOTIDE SEQUENCE [LARGE SCALE GENOMIC DNA]</scope>
    <source>
        <strain evidence="6 7">JCM 12677</strain>
    </source>
</reference>
<keyword evidence="1" id="KW-0805">Transcription regulation</keyword>
<dbReference type="PROSITE" id="PS01081">
    <property type="entry name" value="HTH_TETR_1"/>
    <property type="match status" value="1"/>
</dbReference>
<sequence>MVPDTSTPPGLRERKKQQTRLAIYEAALELFVAEGFDRVSMTQIAEAANVSKATVFNYFPSKEDLIMVAMREAMTDPGKPVRARAPGESVLDALRRAFLDELDRRESHVGLDAGGLGFMRVVRSSPALAGRVMLLDRHREVQLAQALAEETGAAPGDMTPNMVAAAVLGAMRAVSSENWRRLVDGESPDAIHPDAVAAAERLFDVLTEGLAGYGVRPLHVSEPPDKR</sequence>
<feature type="DNA-binding region" description="H-T-H motif" evidence="4">
    <location>
        <begin position="40"/>
        <end position="59"/>
    </location>
</feature>
<dbReference type="PANTHER" id="PTHR30055">
    <property type="entry name" value="HTH-TYPE TRANSCRIPTIONAL REGULATOR RUTR"/>
    <property type="match status" value="1"/>
</dbReference>
<dbReference type="GO" id="GO:0003700">
    <property type="term" value="F:DNA-binding transcription factor activity"/>
    <property type="evidence" value="ECO:0007669"/>
    <property type="project" value="TreeGrafter"/>
</dbReference>
<evidence type="ECO:0000259" key="5">
    <source>
        <dbReference type="PROSITE" id="PS50977"/>
    </source>
</evidence>
<dbReference type="GO" id="GO:0045892">
    <property type="term" value="P:negative regulation of DNA-templated transcription"/>
    <property type="evidence" value="ECO:0007669"/>
    <property type="project" value="UniProtKB-ARBA"/>
</dbReference>
<dbReference type="SUPFAM" id="SSF46689">
    <property type="entry name" value="Homeodomain-like"/>
    <property type="match status" value="1"/>
</dbReference>
<dbReference type="RefSeq" id="WP_120728229.1">
    <property type="nucleotide sequence ID" value="NZ_RBAK01000004.1"/>
</dbReference>
<keyword evidence="3" id="KW-0804">Transcription</keyword>
<dbReference type="OrthoDB" id="3211155at2"/>